<dbReference type="AlphaFoldDB" id="A0A3M2RRY3"/>
<reference evidence="2 3" key="1">
    <citation type="submission" date="2017-06" db="EMBL/GenBank/DDBJ databases">
        <title>Comparative genomic analysis of Ambrosia Fusariam Clade fungi.</title>
        <authorList>
            <person name="Stajich J.E."/>
            <person name="Carrillo J."/>
            <person name="Kijimoto T."/>
            <person name="Eskalen A."/>
            <person name="O'Donnell K."/>
            <person name="Kasson M."/>
        </authorList>
    </citation>
    <scope>NUCLEOTIDE SEQUENCE [LARGE SCALE GENOMIC DNA]</scope>
    <source>
        <strain evidence="2">UCR3666</strain>
    </source>
</reference>
<name>A0A3M2RRY3_9HYPO</name>
<dbReference type="EMBL" id="NKUJ01000308">
    <property type="protein sequence ID" value="RMJ08048.1"/>
    <property type="molecule type" value="Genomic_DNA"/>
</dbReference>
<protein>
    <submittedName>
        <fullName evidence="2">Uncharacterized protein</fullName>
    </submittedName>
</protein>
<keyword evidence="3" id="KW-1185">Reference proteome</keyword>
<proteinExistence type="predicted"/>
<sequence>MFNGSPVPEDPRSSGSSQHHSLPRPSQSMQISTSIPAPTQNLTLNWFEQHVLDSIIPPTTRSLITLIWMTEAFDHFNDGHFELEEHLSQAQPGLLREWNRRNREAKEREASKTNSRKRGAEDTPGPPIKRDNHHAPVAQDEAALILQGIPPLRKYDAIYTIGEVEDGQVEYYPGLPCSLMLSFGDGNTMRGAFHLADYSALLFFEKRPLGLSNDRVPFTWRGRDRFLRKTFSGYTNKGWIQFLEDGTVKGRLDKFRLKFEGRREGDDWSRSDYRARTFWFEWNRRYRDEKDDEMMDDLSTDSSEDRDMEE</sequence>
<gene>
    <name evidence="2" type="ORF">CDV36_012345</name>
</gene>
<evidence type="ECO:0000256" key="1">
    <source>
        <dbReference type="SAM" id="MobiDB-lite"/>
    </source>
</evidence>
<feature type="region of interest" description="Disordered" evidence="1">
    <location>
        <begin position="1"/>
        <end position="33"/>
    </location>
</feature>
<feature type="compositionally biased region" description="Basic and acidic residues" evidence="1">
    <location>
        <begin position="98"/>
        <end position="111"/>
    </location>
</feature>
<evidence type="ECO:0000313" key="2">
    <source>
        <dbReference type="EMBL" id="RMJ08048.1"/>
    </source>
</evidence>
<accession>A0A3M2RRY3</accession>
<comment type="caution">
    <text evidence="2">The sequence shown here is derived from an EMBL/GenBank/DDBJ whole genome shotgun (WGS) entry which is preliminary data.</text>
</comment>
<organism evidence="2 3">
    <name type="scientific">Fusarium kuroshium</name>
    <dbReference type="NCBI Taxonomy" id="2010991"/>
    <lineage>
        <taxon>Eukaryota</taxon>
        <taxon>Fungi</taxon>
        <taxon>Dikarya</taxon>
        <taxon>Ascomycota</taxon>
        <taxon>Pezizomycotina</taxon>
        <taxon>Sordariomycetes</taxon>
        <taxon>Hypocreomycetidae</taxon>
        <taxon>Hypocreales</taxon>
        <taxon>Nectriaceae</taxon>
        <taxon>Fusarium</taxon>
        <taxon>Fusarium solani species complex</taxon>
    </lineage>
</organism>
<dbReference type="OrthoDB" id="4121058at2759"/>
<dbReference type="Proteomes" id="UP000277212">
    <property type="component" value="Unassembled WGS sequence"/>
</dbReference>
<feature type="region of interest" description="Disordered" evidence="1">
    <location>
        <begin position="98"/>
        <end position="133"/>
    </location>
</feature>
<feature type="compositionally biased region" description="Polar residues" evidence="1">
    <location>
        <begin position="13"/>
        <end position="33"/>
    </location>
</feature>
<evidence type="ECO:0000313" key="3">
    <source>
        <dbReference type="Proteomes" id="UP000277212"/>
    </source>
</evidence>